<protein>
    <submittedName>
        <fullName evidence="2">DUF4113 domain-containing protein</fullName>
    </submittedName>
</protein>
<organism evidence="2 3">
    <name type="scientific">Paracoccus angustae</name>
    <dbReference type="NCBI Taxonomy" id="1671480"/>
    <lineage>
        <taxon>Bacteria</taxon>
        <taxon>Pseudomonadati</taxon>
        <taxon>Pseudomonadota</taxon>
        <taxon>Alphaproteobacteria</taxon>
        <taxon>Rhodobacterales</taxon>
        <taxon>Paracoccaceae</taxon>
        <taxon>Paracoccus</taxon>
    </lineage>
</organism>
<sequence>MALRANHRSPRYTARISELPTVRV</sequence>
<dbReference type="Proteomes" id="UP001595539">
    <property type="component" value="Unassembled WGS sequence"/>
</dbReference>
<keyword evidence="3" id="KW-1185">Reference proteome</keyword>
<accession>A0ABV7UAY9</accession>
<comment type="caution">
    <text evidence="2">The sequence shown here is derived from an EMBL/GenBank/DDBJ whole genome shotgun (WGS) entry which is preliminary data.</text>
</comment>
<evidence type="ECO:0000259" key="1">
    <source>
        <dbReference type="Pfam" id="PF13438"/>
    </source>
</evidence>
<reference evidence="3" key="1">
    <citation type="journal article" date="2019" name="Int. J. Syst. Evol. Microbiol.">
        <title>The Global Catalogue of Microorganisms (GCM) 10K type strain sequencing project: providing services to taxonomists for standard genome sequencing and annotation.</title>
        <authorList>
            <consortium name="The Broad Institute Genomics Platform"/>
            <consortium name="The Broad Institute Genome Sequencing Center for Infectious Disease"/>
            <person name="Wu L."/>
            <person name="Ma J."/>
        </authorList>
    </citation>
    <scope>NUCLEOTIDE SEQUENCE [LARGE SCALE GENOMIC DNA]</scope>
    <source>
        <strain evidence="3">KCTC 42473</strain>
    </source>
</reference>
<feature type="domain" description="DUF4113" evidence="1">
    <location>
        <begin position="3"/>
        <end position="22"/>
    </location>
</feature>
<dbReference type="InterPro" id="IPR025188">
    <property type="entry name" value="DUF4113"/>
</dbReference>
<evidence type="ECO:0000313" key="3">
    <source>
        <dbReference type="Proteomes" id="UP001595539"/>
    </source>
</evidence>
<evidence type="ECO:0000313" key="2">
    <source>
        <dbReference type="EMBL" id="MFC3632160.1"/>
    </source>
</evidence>
<dbReference type="EMBL" id="JBHRXY010000082">
    <property type="protein sequence ID" value="MFC3632160.1"/>
    <property type="molecule type" value="Genomic_DNA"/>
</dbReference>
<gene>
    <name evidence="2" type="ORF">ACFOM8_22435</name>
</gene>
<dbReference type="RefSeq" id="WP_377764612.1">
    <property type="nucleotide sequence ID" value="NZ_JBHRXY010000082.1"/>
</dbReference>
<name>A0ABV7UAY9_9RHOB</name>
<dbReference type="Pfam" id="PF13438">
    <property type="entry name" value="DUF4113"/>
    <property type="match status" value="1"/>
</dbReference>
<proteinExistence type="predicted"/>